<dbReference type="PANTHER" id="PTHR46896">
    <property type="entry name" value="SENTRIN-SPECIFIC PROTEASE"/>
    <property type="match status" value="1"/>
</dbReference>
<evidence type="ECO:0000256" key="5">
    <source>
        <dbReference type="ARBA" id="ARBA00022801"/>
    </source>
</evidence>
<feature type="domain" description="Ubiquitin-like protease family profile" evidence="7">
    <location>
        <begin position="1"/>
        <end position="246"/>
    </location>
</feature>
<dbReference type="EMBL" id="CADCXU010016016">
    <property type="protein sequence ID" value="CAB0005227.1"/>
    <property type="molecule type" value="Genomic_DNA"/>
</dbReference>
<dbReference type="OrthoDB" id="442460at2759"/>
<keyword evidence="4" id="KW-0833">Ubl conjugation pathway</keyword>
<organism evidence="8 9">
    <name type="scientific">Nesidiocoris tenuis</name>
    <dbReference type="NCBI Taxonomy" id="355587"/>
    <lineage>
        <taxon>Eukaryota</taxon>
        <taxon>Metazoa</taxon>
        <taxon>Ecdysozoa</taxon>
        <taxon>Arthropoda</taxon>
        <taxon>Hexapoda</taxon>
        <taxon>Insecta</taxon>
        <taxon>Pterygota</taxon>
        <taxon>Neoptera</taxon>
        <taxon>Paraneoptera</taxon>
        <taxon>Hemiptera</taxon>
        <taxon>Heteroptera</taxon>
        <taxon>Panheteroptera</taxon>
        <taxon>Cimicomorpha</taxon>
        <taxon>Miridae</taxon>
        <taxon>Dicyphina</taxon>
        <taxon>Nesidiocoris</taxon>
    </lineage>
</organism>
<feature type="non-terminal residue" evidence="8">
    <location>
        <position position="368"/>
    </location>
</feature>
<dbReference type="PROSITE" id="PS50600">
    <property type="entry name" value="ULP_PROTEASE"/>
    <property type="match status" value="1"/>
</dbReference>
<dbReference type="SUPFAM" id="SSF54001">
    <property type="entry name" value="Cysteine proteinases"/>
    <property type="match status" value="1"/>
</dbReference>
<feature type="region of interest" description="Disordered" evidence="6">
    <location>
        <begin position="117"/>
        <end position="152"/>
    </location>
</feature>
<evidence type="ECO:0000256" key="6">
    <source>
        <dbReference type="SAM" id="MobiDB-lite"/>
    </source>
</evidence>
<evidence type="ECO:0000313" key="8">
    <source>
        <dbReference type="EMBL" id="CAB0005227.1"/>
    </source>
</evidence>
<dbReference type="GO" id="GO:0070139">
    <property type="term" value="F:SUMO-specific endopeptidase activity"/>
    <property type="evidence" value="ECO:0007669"/>
    <property type="project" value="TreeGrafter"/>
</dbReference>
<evidence type="ECO:0000259" key="7">
    <source>
        <dbReference type="PROSITE" id="PS50600"/>
    </source>
</evidence>
<dbReference type="InterPro" id="IPR003653">
    <property type="entry name" value="Peptidase_C48_C"/>
</dbReference>
<sequence>MVDVVIHRYEIIKILANFGKQIPLMFYYTTPACAQKIRKLIGMSNEEPRSAPFYYYNPASKVEPYRRITLLPEKVGEEPRLFILSTYDEQCLIEVLTDPEANNILVTAHPNAVDAAVEASQPAIQSRPISTTPARPSSVSTPTAQQTPQQQTQQQLMLLQQQQSSGLSVIQTPCILIFDSLIGGSRAKVCATLREFMQIEYNVKHRATKGRRDFTADSFRASVVKVPQQTNFTDCGLYLLQFAETFFQKPIRDYRMPIKELVNWFDVEVVNRKRFEIQQLLHKLMDEQKVDVARLNLPDLELNPEGTSGGPRFMDGDDEMVGMGVNEMGDEGDISGDMDMMDADYEELEEEEEDEEMMDDELAEEDLR</sequence>
<protein>
    <recommendedName>
        <fullName evidence="7">Ubiquitin-like protease family profile domain-containing protein</fullName>
    </recommendedName>
</protein>
<evidence type="ECO:0000256" key="3">
    <source>
        <dbReference type="ARBA" id="ARBA00022670"/>
    </source>
</evidence>
<evidence type="ECO:0000256" key="1">
    <source>
        <dbReference type="ARBA" id="ARBA00005234"/>
    </source>
</evidence>
<name>A0A6H5GMK4_9HEMI</name>
<feature type="region of interest" description="Disordered" evidence="6">
    <location>
        <begin position="344"/>
        <end position="368"/>
    </location>
</feature>
<reference evidence="8 9" key="1">
    <citation type="submission" date="2020-02" db="EMBL/GenBank/DDBJ databases">
        <authorList>
            <person name="Ferguson B K."/>
        </authorList>
    </citation>
    <scope>NUCLEOTIDE SEQUENCE [LARGE SCALE GENOMIC DNA]</scope>
</reference>
<dbReference type="GO" id="GO:0016926">
    <property type="term" value="P:protein desumoylation"/>
    <property type="evidence" value="ECO:0007669"/>
    <property type="project" value="TreeGrafter"/>
</dbReference>
<dbReference type="Pfam" id="PF02902">
    <property type="entry name" value="Peptidase_C48"/>
    <property type="match status" value="1"/>
</dbReference>
<feature type="compositionally biased region" description="Low complexity" evidence="6">
    <location>
        <begin position="136"/>
        <end position="152"/>
    </location>
</feature>
<dbReference type="GO" id="GO:0006508">
    <property type="term" value="P:proteolysis"/>
    <property type="evidence" value="ECO:0007669"/>
    <property type="project" value="UniProtKB-KW"/>
</dbReference>
<dbReference type="InterPro" id="IPR038765">
    <property type="entry name" value="Papain-like_cys_pep_sf"/>
</dbReference>
<evidence type="ECO:0000256" key="4">
    <source>
        <dbReference type="ARBA" id="ARBA00022786"/>
    </source>
</evidence>
<dbReference type="Gene3D" id="1.10.418.20">
    <property type="match status" value="1"/>
</dbReference>
<keyword evidence="3" id="KW-0645">Protease</keyword>
<dbReference type="PANTHER" id="PTHR46896:SF3">
    <property type="entry name" value="FI06413P-RELATED"/>
    <property type="match status" value="1"/>
</dbReference>
<proteinExistence type="inferred from homology"/>
<dbReference type="GO" id="GO:0005737">
    <property type="term" value="C:cytoplasm"/>
    <property type="evidence" value="ECO:0007669"/>
    <property type="project" value="TreeGrafter"/>
</dbReference>
<dbReference type="Proteomes" id="UP000479000">
    <property type="component" value="Unassembled WGS sequence"/>
</dbReference>
<feature type="compositionally biased region" description="Polar residues" evidence="6">
    <location>
        <begin position="122"/>
        <end position="135"/>
    </location>
</feature>
<dbReference type="AlphaFoldDB" id="A0A6H5GMK4"/>
<comment type="similarity">
    <text evidence="1">Belongs to the peptidase C48 family.</text>
</comment>
<keyword evidence="9" id="KW-1185">Reference proteome</keyword>
<dbReference type="InterPro" id="IPR051947">
    <property type="entry name" value="Sentrin-specific_protease"/>
</dbReference>
<keyword evidence="2" id="KW-0597">Phosphoprotein</keyword>
<accession>A0A6H5GMK4</accession>
<evidence type="ECO:0000256" key="2">
    <source>
        <dbReference type="ARBA" id="ARBA00022553"/>
    </source>
</evidence>
<keyword evidence="5" id="KW-0378">Hydrolase</keyword>
<dbReference type="GO" id="GO:0005634">
    <property type="term" value="C:nucleus"/>
    <property type="evidence" value="ECO:0007669"/>
    <property type="project" value="TreeGrafter"/>
</dbReference>
<evidence type="ECO:0000313" key="9">
    <source>
        <dbReference type="Proteomes" id="UP000479000"/>
    </source>
</evidence>
<gene>
    <name evidence="8" type="ORF">NTEN_LOCUS10704</name>
</gene>